<gene>
    <name evidence="1" type="ORF">ACFPFX_37805</name>
</gene>
<protein>
    <recommendedName>
        <fullName evidence="3">ATP-binding protein</fullName>
    </recommendedName>
</protein>
<evidence type="ECO:0000313" key="1">
    <source>
        <dbReference type="EMBL" id="MFC4962051.1"/>
    </source>
</evidence>
<organism evidence="1 2">
    <name type="scientific">Streptomyces mauvecolor</name>
    <dbReference type="NCBI Taxonomy" id="58345"/>
    <lineage>
        <taxon>Bacteria</taxon>
        <taxon>Bacillati</taxon>
        <taxon>Actinomycetota</taxon>
        <taxon>Actinomycetes</taxon>
        <taxon>Kitasatosporales</taxon>
        <taxon>Streptomycetaceae</taxon>
        <taxon>Streptomyces</taxon>
    </lineage>
</organism>
<dbReference type="EMBL" id="JBHSIZ010000054">
    <property type="protein sequence ID" value="MFC4962051.1"/>
    <property type="molecule type" value="Genomic_DNA"/>
</dbReference>
<keyword evidence="2" id="KW-1185">Reference proteome</keyword>
<comment type="caution">
    <text evidence="1">The sequence shown here is derived from an EMBL/GenBank/DDBJ whole genome shotgun (WGS) entry which is preliminary data.</text>
</comment>
<evidence type="ECO:0008006" key="3">
    <source>
        <dbReference type="Google" id="ProtNLM"/>
    </source>
</evidence>
<evidence type="ECO:0000313" key="2">
    <source>
        <dbReference type="Proteomes" id="UP001595834"/>
    </source>
</evidence>
<name>A0ABV9UXV9_9ACTN</name>
<dbReference type="RefSeq" id="WP_344374620.1">
    <property type="nucleotide sequence ID" value="NZ_BAAASQ010000009.1"/>
</dbReference>
<sequence length="143" mass="15169">MDFSWALTLPREQISVLLAGRLAGAAVLALGVGSSTAGAMRHNVQAAGGYVAMHSRSPFFRVLLSVRGMSCQVTVTDRDFARSVSGGPDGLDHGDHAMERKRIAHLLSVLADQVDIHHNEHGGITLSFQIPLFQGQPAPGSES</sequence>
<proteinExistence type="predicted"/>
<reference evidence="2" key="1">
    <citation type="journal article" date="2019" name="Int. J. Syst. Evol. Microbiol.">
        <title>The Global Catalogue of Microorganisms (GCM) 10K type strain sequencing project: providing services to taxonomists for standard genome sequencing and annotation.</title>
        <authorList>
            <consortium name="The Broad Institute Genomics Platform"/>
            <consortium name="The Broad Institute Genome Sequencing Center for Infectious Disease"/>
            <person name="Wu L."/>
            <person name="Ma J."/>
        </authorList>
    </citation>
    <scope>NUCLEOTIDE SEQUENCE [LARGE SCALE GENOMIC DNA]</scope>
    <source>
        <strain evidence="2">CCM 7224</strain>
    </source>
</reference>
<accession>A0ABV9UXV9</accession>
<dbReference type="Proteomes" id="UP001595834">
    <property type="component" value="Unassembled WGS sequence"/>
</dbReference>